<dbReference type="EMBL" id="CAAALY010001634">
    <property type="protein sequence ID" value="VEL07390.1"/>
    <property type="molecule type" value="Genomic_DNA"/>
</dbReference>
<evidence type="ECO:0000313" key="3">
    <source>
        <dbReference type="Proteomes" id="UP000784294"/>
    </source>
</evidence>
<dbReference type="Proteomes" id="UP000784294">
    <property type="component" value="Unassembled WGS sequence"/>
</dbReference>
<keyword evidence="1" id="KW-0175">Coiled coil</keyword>
<feature type="coiled-coil region" evidence="1">
    <location>
        <begin position="10"/>
        <end position="101"/>
    </location>
</feature>
<sequence>MIDAKLRIENSKSSASIERLKNQLNLAKSEIISLKAFQDSKMLDLQNKLQQKEAQMSEYSKRISVDLQRLQANLERKHKKLEKVQDAFEKEKAQAVHWKQQYEAKNKETKV</sequence>
<organism evidence="2 3">
    <name type="scientific">Protopolystoma xenopodis</name>
    <dbReference type="NCBI Taxonomy" id="117903"/>
    <lineage>
        <taxon>Eukaryota</taxon>
        <taxon>Metazoa</taxon>
        <taxon>Spiralia</taxon>
        <taxon>Lophotrochozoa</taxon>
        <taxon>Platyhelminthes</taxon>
        <taxon>Monogenea</taxon>
        <taxon>Polyopisthocotylea</taxon>
        <taxon>Polystomatidea</taxon>
        <taxon>Polystomatidae</taxon>
        <taxon>Protopolystoma</taxon>
    </lineage>
</organism>
<comment type="caution">
    <text evidence="2">The sequence shown here is derived from an EMBL/GenBank/DDBJ whole genome shotgun (WGS) entry which is preliminary data.</text>
</comment>
<name>A0A448WB36_9PLAT</name>
<evidence type="ECO:0000313" key="2">
    <source>
        <dbReference type="EMBL" id="VEL07390.1"/>
    </source>
</evidence>
<dbReference type="AlphaFoldDB" id="A0A448WB36"/>
<reference evidence="2" key="1">
    <citation type="submission" date="2018-11" db="EMBL/GenBank/DDBJ databases">
        <authorList>
            <consortium name="Pathogen Informatics"/>
        </authorList>
    </citation>
    <scope>NUCLEOTIDE SEQUENCE</scope>
</reference>
<protein>
    <submittedName>
        <fullName evidence="2">Uncharacterized protein</fullName>
    </submittedName>
</protein>
<keyword evidence="3" id="KW-1185">Reference proteome</keyword>
<proteinExistence type="predicted"/>
<accession>A0A448WB36</accession>
<gene>
    <name evidence="2" type="ORF">PXEA_LOCUS830</name>
</gene>
<evidence type="ECO:0000256" key="1">
    <source>
        <dbReference type="SAM" id="Coils"/>
    </source>
</evidence>